<evidence type="ECO:0000313" key="3">
    <source>
        <dbReference type="Proteomes" id="UP000054342"/>
    </source>
</evidence>
<dbReference type="AlphaFoldDB" id="A0A0D2BYW1"/>
<organism evidence="2 3">
    <name type="scientific">Exophiala xenobiotica</name>
    <dbReference type="NCBI Taxonomy" id="348802"/>
    <lineage>
        <taxon>Eukaryota</taxon>
        <taxon>Fungi</taxon>
        <taxon>Dikarya</taxon>
        <taxon>Ascomycota</taxon>
        <taxon>Pezizomycotina</taxon>
        <taxon>Eurotiomycetes</taxon>
        <taxon>Chaetothyriomycetidae</taxon>
        <taxon>Chaetothyriales</taxon>
        <taxon>Herpotrichiellaceae</taxon>
        <taxon>Exophiala</taxon>
    </lineage>
</organism>
<protein>
    <submittedName>
        <fullName evidence="2">Uncharacterized protein</fullName>
    </submittedName>
</protein>
<gene>
    <name evidence="2" type="ORF">PV05_06145</name>
</gene>
<evidence type="ECO:0000313" key="2">
    <source>
        <dbReference type="EMBL" id="KIW57606.1"/>
    </source>
</evidence>
<dbReference type="Proteomes" id="UP000054342">
    <property type="component" value="Unassembled WGS sequence"/>
</dbReference>
<dbReference type="EMBL" id="KN847319">
    <property type="protein sequence ID" value="KIW57606.1"/>
    <property type="molecule type" value="Genomic_DNA"/>
</dbReference>
<dbReference type="OrthoDB" id="4117870at2759"/>
<sequence>MVVRNARRTIDNYREVLKQRELAKNAGAQSITSDIETQHSTTDPNAESGIKPNPTHTHVDPVTIT</sequence>
<accession>A0A0D2BYW1</accession>
<feature type="region of interest" description="Disordered" evidence="1">
    <location>
        <begin position="25"/>
        <end position="65"/>
    </location>
</feature>
<dbReference type="RefSeq" id="XP_013318190.1">
    <property type="nucleotide sequence ID" value="XM_013462736.1"/>
</dbReference>
<name>A0A0D2BYW1_9EURO</name>
<dbReference type="GeneID" id="25328053"/>
<reference evidence="2 3" key="1">
    <citation type="submission" date="2015-01" db="EMBL/GenBank/DDBJ databases">
        <title>The Genome Sequence of Exophiala xenobiotica CBS118157.</title>
        <authorList>
            <consortium name="The Broad Institute Genomics Platform"/>
            <person name="Cuomo C."/>
            <person name="de Hoog S."/>
            <person name="Gorbushina A."/>
            <person name="Stielow B."/>
            <person name="Teixiera M."/>
            <person name="Abouelleil A."/>
            <person name="Chapman S.B."/>
            <person name="Priest M."/>
            <person name="Young S.K."/>
            <person name="Wortman J."/>
            <person name="Nusbaum C."/>
            <person name="Birren B."/>
        </authorList>
    </citation>
    <scope>NUCLEOTIDE SEQUENCE [LARGE SCALE GENOMIC DNA]</scope>
    <source>
        <strain evidence="2 3">CBS 118157</strain>
    </source>
</reference>
<dbReference type="HOGENOM" id="CLU_2849708_0_0_1"/>
<feature type="compositionally biased region" description="Polar residues" evidence="1">
    <location>
        <begin position="27"/>
        <end position="45"/>
    </location>
</feature>
<proteinExistence type="predicted"/>
<evidence type="ECO:0000256" key="1">
    <source>
        <dbReference type="SAM" id="MobiDB-lite"/>
    </source>
</evidence>
<keyword evidence="3" id="KW-1185">Reference proteome</keyword>